<dbReference type="SUPFAM" id="SSF81665">
    <property type="entry name" value="Calcium ATPase, transmembrane domain M"/>
    <property type="match status" value="1"/>
</dbReference>
<comment type="caution">
    <text evidence="12">The sequence shown here is derived from an EMBL/GenBank/DDBJ whole genome shotgun (WGS) entry which is preliminary data.</text>
</comment>
<name>A0A7X2XW98_9LACO</name>
<evidence type="ECO:0000313" key="12">
    <source>
        <dbReference type="EMBL" id="MTV82781.1"/>
    </source>
</evidence>
<evidence type="ECO:0000259" key="11">
    <source>
        <dbReference type="Pfam" id="PF00122"/>
    </source>
</evidence>
<evidence type="ECO:0000256" key="7">
    <source>
        <dbReference type="ARBA" id="ARBA00023136"/>
    </source>
</evidence>
<feature type="transmembrane region" description="Helical" evidence="10">
    <location>
        <begin position="255"/>
        <end position="277"/>
    </location>
</feature>
<dbReference type="GO" id="GO:0046872">
    <property type="term" value="F:metal ion binding"/>
    <property type="evidence" value="ECO:0007669"/>
    <property type="project" value="UniProtKB-KW"/>
</dbReference>
<dbReference type="InterPro" id="IPR027256">
    <property type="entry name" value="P-typ_ATPase_IB"/>
</dbReference>
<dbReference type="Proteomes" id="UP000466388">
    <property type="component" value="Unassembled WGS sequence"/>
</dbReference>
<dbReference type="NCBIfam" id="TIGR01525">
    <property type="entry name" value="ATPase-IB_hvy"/>
    <property type="match status" value="1"/>
</dbReference>
<dbReference type="InterPro" id="IPR023214">
    <property type="entry name" value="HAD_sf"/>
</dbReference>
<dbReference type="GO" id="GO:0008551">
    <property type="term" value="F:P-type cadmium transporter activity"/>
    <property type="evidence" value="ECO:0007669"/>
    <property type="project" value="UniProtKB-EC"/>
</dbReference>
<dbReference type="NCBIfam" id="TIGR01494">
    <property type="entry name" value="ATPase_P-type"/>
    <property type="match status" value="1"/>
</dbReference>
<dbReference type="RefSeq" id="WP_155432048.1">
    <property type="nucleotide sequence ID" value="NZ_WNJO01000010.1"/>
</dbReference>
<evidence type="ECO:0000256" key="2">
    <source>
        <dbReference type="ARBA" id="ARBA00006024"/>
    </source>
</evidence>
<gene>
    <name evidence="12" type="primary">cadA</name>
    <name evidence="12" type="ORF">GM612_09000</name>
</gene>
<proteinExistence type="inferred from homology"/>
<dbReference type="InterPro" id="IPR059000">
    <property type="entry name" value="ATPase_P-type_domA"/>
</dbReference>
<dbReference type="NCBIfam" id="TIGR01512">
    <property type="entry name" value="ATPase-IB2_Cd"/>
    <property type="match status" value="1"/>
</dbReference>
<dbReference type="SUPFAM" id="SSF56784">
    <property type="entry name" value="HAD-like"/>
    <property type="match status" value="1"/>
</dbReference>
<accession>A0A7X2XW98</accession>
<keyword evidence="5 10" id="KW-1133">Transmembrane helix</keyword>
<dbReference type="PROSITE" id="PS00154">
    <property type="entry name" value="ATPASE_E1_E2"/>
    <property type="match status" value="1"/>
</dbReference>
<dbReference type="Pfam" id="PF00122">
    <property type="entry name" value="E1-E2_ATPase"/>
    <property type="match status" value="1"/>
</dbReference>
<keyword evidence="6" id="KW-0813">Transport</keyword>
<evidence type="ECO:0000256" key="1">
    <source>
        <dbReference type="ARBA" id="ARBA00004651"/>
    </source>
</evidence>
<evidence type="ECO:0000256" key="9">
    <source>
        <dbReference type="ARBA" id="ARBA00049338"/>
    </source>
</evidence>
<feature type="transmembrane region" description="Helical" evidence="10">
    <location>
        <begin position="230"/>
        <end position="249"/>
    </location>
</feature>
<feature type="domain" description="P-type ATPase A" evidence="11">
    <location>
        <begin position="114"/>
        <end position="214"/>
    </location>
</feature>
<dbReference type="FunFam" id="2.70.150.10:FF:000002">
    <property type="entry name" value="Copper-transporting ATPase 1, putative"/>
    <property type="match status" value="1"/>
</dbReference>
<evidence type="ECO:0000256" key="5">
    <source>
        <dbReference type="ARBA" id="ARBA00022989"/>
    </source>
</evidence>
<dbReference type="InterPro" id="IPR051014">
    <property type="entry name" value="Cation_Transport_ATPase_IB"/>
</dbReference>
<dbReference type="EC" id="7.2.2.21" evidence="8"/>
<dbReference type="PRINTS" id="PR00120">
    <property type="entry name" value="HATPASE"/>
</dbReference>
<feature type="transmembrane region" description="Helical" evidence="10">
    <location>
        <begin position="552"/>
        <end position="579"/>
    </location>
</feature>
<dbReference type="PRINTS" id="PR00119">
    <property type="entry name" value="CATATPASE"/>
</dbReference>
<dbReference type="GO" id="GO:0005886">
    <property type="term" value="C:plasma membrane"/>
    <property type="evidence" value="ECO:0007669"/>
    <property type="project" value="UniProtKB-SubCell"/>
</dbReference>
<evidence type="ECO:0000256" key="8">
    <source>
        <dbReference type="ARBA" id="ARBA00039103"/>
    </source>
</evidence>
<dbReference type="InterPro" id="IPR036412">
    <property type="entry name" value="HAD-like_sf"/>
</dbReference>
<evidence type="ECO:0000256" key="3">
    <source>
        <dbReference type="ARBA" id="ARBA00022539"/>
    </source>
</evidence>
<keyword evidence="10" id="KW-1003">Cell membrane</keyword>
<dbReference type="InterPro" id="IPR001757">
    <property type="entry name" value="P_typ_ATPase"/>
</dbReference>
<keyword evidence="7 10" id="KW-0472">Membrane</keyword>
<dbReference type="InterPro" id="IPR023298">
    <property type="entry name" value="ATPase_P-typ_TM_dom_sf"/>
</dbReference>
<evidence type="ECO:0000256" key="10">
    <source>
        <dbReference type="RuleBase" id="RU362081"/>
    </source>
</evidence>
<dbReference type="InterPro" id="IPR023299">
    <property type="entry name" value="ATPase_P-typ_cyto_dom_N"/>
</dbReference>
<keyword evidence="10" id="KW-0479">Metal-binding</keyword>
<sequence>MKQLSNYRRLWMVLVVGAIALVLAFGLHLNFWAQALVTVLGSLIALLMFIDMVKTLRSGKFGVDLLAITAVIATLAIGEYWAGLIVLLMLTGGDALEDYAAHKANADLQSLLEKSPQKASLMIDGIIKQVEVDQVAVGDHVLIRPGEVVPVDGTIIKGVTTLDESSLTGESRPVDKVEGDTVMSGSVNGDASFQIVADQKAADSQFQSIVRLVKQAEAQPAHFVRMADRYAVPFTLIAYVIAGTAWAVTGDPVRFAEVLVVASPCPLILAAPIALVAGMSRASQSGIIVKTGTTLEKLAKVKTMAFDKTGTITQGHLKVTDIIAKPDVDKGQLLVLAAATEQQSNHILARSLMQAAPDQLPTVSHVKETTGGGVQATINESIVRVGKADFAMPDGQIKKVPDTAVYVSRDGKYMGCVTFTDSPRPEAATTMAELHDLGLKHLMMISGDRKPIAEKIAKAVGLDRVYAECLPGDKIEVLKGLPATARPVAMVGDGVNDAPSLVTADVGLAMGASGATTASESADAVILKDDLRRTVVAVQISRATMHVARQSVMVGIIICTVLMLIASLGVIPVIFGALLQEVVDTVTILWALRARSIPIKEPDVKPSAENKTALS</sequence>
<dbReference type="PANTHER" id="PTHR48085">
    <property type="entry name" value="CADMIUM/ZINC-TRANSPORTING ATPASE HMA2-RELATED"/>
    <property type="match status" value="1"/>
</dbReference>
<reference evidence="12 13" key="1">
    <citation type="submission" date="2019-11" db="EMBL/GenBank/DDBJ databases">
        <title>Lactobacillus sp. nov. CRM56-3, isolated from fermented tea leaves.</title>
        <authorList>
            <person name="Phuengjayaem S."/>
            <person name="Tanasupawat S."/>
        </authorList>
    </citation>
    <scope>NUCLEOTIDE SEQUENCE [LARGE SCALE GENOMIC DNA]</scope>
    <source>
        <strain evidence="12 13">CRM56-3</strain>
    </source>
</reference>
<dbReference type="EMBL" id="WNJO01000010">
    <property type="protein sequence ID" value="MTV82781.1"/>
    <property type="molecule type" value="Genomic_DNA"/>
</dbReference>
<dbReference type="SUPFAM" id="SSF81653">
    <property type="entry name" value="Calcium ATPase, transduction domain A"/>
    <property type="match status" value="1"/>
</dbReference>
<dbReference type="Gene3D" id="3.40.50.1000">
    <property type="entry name" value="HAD superfamily/HAD-like"/>
    <property type="match status" value="1"/>
</dbReference>
<dbReference type="CDD" id="cd07544">
    <property type="entry name" value="P-type_ATPase_HM"/>
    <property type="match status" value="1"/>
</dbReference>
<evidence type="ECO:0000256" key="6">
    <source>
        <dbReference type="ARBA" id="ARBA00023065"/>
    </source>
</evidence>
<comment type="similarity">
    <text evidence="2 10">Belongs to the cation transport ATPase (P-type) (TC 3.A.3) family. Type IB subfamily.</text>
</comment>
<keyword evidence="12" id="KW-0378">Hydrolase</keyword>
<organism evidence="12 13">
    <name type="scientific">Secundilactobacillus folii</name>
    <dbReference type="NCBI Taxonomy" id="2678357"/>
    <lineage>
        <taxon>Bacteria</taxon>
        <taxon>Bacillati</taxon>
        <taxon>Bacillota</taxon>
        <taxon>Bacilli</taxon>
        <taxon>Lactobacillales</taxon>
        <taxon>Lactobacillaceae</taxon>
        <taxon>Secundilactobacillus</taxon>
    </lineage>
</organism>
<keyword evidence="13" id="KW-1185">Reference proteome</keyword>
<evidence type="ECO:0000256" key="4">
    <source>
        <dbReference type="ARBA" id="ARBA00022692"/>
    </source>
</evidence>
<dbReference type="AlphaFoldDB" id="A0A7X2XW98"/>
<dbReference type="GO" id="GO:0005524">
    <property type="term" value="F:ATP binding"/>
    <property type="evidence" value="ECO:0007669"/>
    <property type="project" value="UniProtKB-UniRule"/>
</dbReference>
<dbReference type="Pfam" id="PF00702">
    <property type="entry name" value="Hydrolase"/>
    <property type="match status" value="1"/>
</dbReference>
<dbReference type="InterPro" id="IPR018303">
    <property type="entry name" value="ATPase_P-typ_P_site"/>
</dbReference>
<keyword evidence="4 10" id="KW-0812">Transmembrane</keyword>
<keyword evidence="6" id="KW-0406">Ion transport</keyword>
<comment type="catalytic activity">
    <reaction evidence="9">
        <text>Cd(2+)(in) + ATP + H2O = Cd(2+)(out) + ADP + phosphate + H(+)</text>
        <dbReference type="Rhea" id="RHEA:12132"/>
        <dbReference type="ChEBI" id="CHEBI:15377"/>
        <dbReference type="ChEBI" id="CHEBI:15378"/>
        <dbReference type="ChEBI" id="CHEBI:30616"/>
        <dbReference type="ChEBI" id="CHEBI:43474"/>
        <dbReference type="ChEBI" id="CHEBI:48775"/>
        <dbReference type="ChEBI" id="CHEBI:456216"/>
        <dbReference type="EC" id="7.2.2.21"/>
    </reaction>
</comment>
<keyword evidence="3" id="KW-0104">Cadmium</keyword>
<keyword evidence="10" id="KW-0547">Nucleotide-binding</keyword>
<dbReference type="Gene3D" id="3.40.1110.10">
    <property type="entry name" value="Calcium-transporting ATPase, cytoplasmic domain N"/>
    <property type="match status" value="1"/>
</dbReference>
<keyword evidence="10" id="KW-0067">ATP-binding</keyword>
<dbReference type="PANTHER" id="PTHR48085:SF5">
    <property type="entry name" value="CADMIUM_ZINC-TRANSPORTING ATPASE HMA4-RELATED"/>
    <property type="match status" value="1"/>
</dbReference>
<evidence type="ECO:0000313" key="13">
    <source>
        <dbReference type="Proteomes" id="UP000466388"/>
    </source>
</evidence>
<feature type="transmembrane region" description="Helical" evidence="10">
    <location>
        <begin position="7"/>
        <end position="25"/>
    </location>
</feature>
<dbReference type="GO" id="GO:0016887">
    <property type="term" value="F:ATP hydrolysis activity"/>
    <property type="evidence" value="ECO:0007669"/>
    <property type="project" value="InterPro"/>
</dbReference>
<comment type="subcellular location">
    <subcellularLocation>
        <location evidence="1">Cell membrane</location>
        <topology evidence="1">Multi-pass membrane protein</topology>
    </subcellularLocation>
</comment>
<dbReference type="InterPro" id="IPR008250">
    <property type="entry name" value="ATPase_P-typ_transduc_dom_A_sf"/>
</dbReference>
<dbReference type="Gene3D" id="2.70.150.10">
    <property type="entry name" value="Calcium-transporting ATPase, cytoplasmic transduction domain A"/>
    <property type="match status" value="1"/>
</dbReference>
<protein>
    <recommendedName>
        <fullName evidence="8">Cd(2+)-exporting ATPase</fullName>
        <ecNumber evidence="8">7.2.2.21</ecNumber>
    </recommendedName>
</protein>
<feature type="transmembrane region" description="Helical" evidence="10">
    <location>
        <begin position="31"/>
        <end position="50"/>
    </location>
</feature>